<name>A0A0E0LD55_ORYPU</name>
<dbReference type="Proteomes" id="UP000026962">
    <property type="component" value="Chromosome 6"/>
</dbReference>
<dbReference type="InterPro" id="IPR002182">
    <property type="entry name" value="NB-ARC"/>
</dbReference>
<dbReference type="PANTHER" id="PTHR36766:SF64">
    <property type="entry name" value="OS12G0206100 PROTEIN"/>
    <property type="match status" value="1"/>
</dbReference>
<dbReference type="HOGENOM" id="CLU_998846_0_0_1"/>
<dbReference type="InterPro" id="IPR027417">
    <property type="entry name" value="P-loop_NTPase"/>
</dbReference>
<evidence type="ECO:0000313" key="3">
    <source>
        <dbReference type="Proteomes" id="UP000026962"/>
    </source>
</evidence>
<protein>
    <recommendedName>
        <fullName evidence="1">NB-ARC domain-containing protein</fullName>
    </recommendedName>
</protein>
<dbReference type="PANTHER" id="PTHR36766">
    <property type="entry name" value="PLANT BROAD-SPECTRUM MILDEW RESISTANCE PROTEIN RPW8"/>
    <property type="match status" value="1"/>
</dbReference>
<dbReference type="Gene3D" id="3.40.50.300">
    <property type="entry name" value="P-loop containing nucleotide triphosphate hydrolases"/>
    <property type="match status" value="1"/>
</dbReference>
<feature type="domain" description="NB-ARC" evidence="1">
    <location>
        <begin position="109"/>
        <end position="263"/>
    </location>
</feature>
<dbReference type="STRING" id="4537.A0A0E0LD55"/>
<organism evidence="2">
    <name type="scientific">Oryza punctata</name>
    <name type="common">Red rice</name>
    <dbReference type="NCBI Taxonomy" id="4537"/>
    <lineage>
        <taxon>Eukaryota</taxon>
        <taxon>Viridiplantae</taxon>
        <taxon>Streptophyta</taxon>
        <taxon>Embryophyta</taxon>
        <taxon>Tracheophyta</taxon>
        <taxon>Spermatophyta</taxon>
        <taxon>Magnoliopsida</taxon>
        <taxon>Liliopsida</taxon>
        <taxon>Poales</taxon>
        <taxon>Poaceae</taxon>
        <taxon>BOP clade</taxon>
        <taxon>Oryzoideae</taxon>
        <taxon>Oryzeae</taxon>
        <taxon>Oryzinae</taxon>
        <taxon>Oryza</taxon>
    </lineage>
</organism>
<dbReference type="OMA" id="HEDEWKH"/>
<accession>A0A0E0LD55</accession>
<evidence type="ECO:0000259" key="1">
    <source>
        <dbReference type="Pfam" id="PF00931"/>
    </source>
</evidence>
<dbReference type="Gramene" id="OPUNC06G18150.1">
    <property type="protein sequence ID" value="OPUNC06G18150.1"/>
    <property type="gene ID" value="OPUNC06G18150"/>
</dbReference>
<dbReference type="eggNOG" id="KOG4658">
    <property type="taxonomic scope" value="Eukaryota"/>
</dbReference>
<dbReference type="SUPFAM" id="SSF52540">
    <property type="entry name" value="P-loop containing nucleoside triphosphate hydrolases"/>
    <property type="match status" value="1"/>
</dbReference>
<dbReference type="AlphaFoldDB" id="A0A0E0LD55"/>
<keyword evidence="3" id="KW-1185">Reference proteome</keyword>
<sequence length="279" mass="31798">MKTPKLKFDRVDLSQRMKRIVEQLKPVCAKVSTILNLELLESNRSIGQYIAMSLNAEFSRKPGHAPILPSGFAFSRPMTTPEFTEPKFYGRMDEKSTTIKNITHGYYCDKDLTVIPIVGPGGIGKTTLSRYIYKEVHNYFDVTVWVCVTLNFNVYRLKEEIAKSIPQLKDKKDNGPHDLIEQSLGSKFLLVLDDMWNCGHEDEWKHLLASLKKGQTNGNLILVTTRFPAVAEMVKTIDRPIQLKGLDPQVFWELFQAYVFGNEKSAKDHANLLDTGKMI</sequence>
<reference evidence="2" key="2">
    <citation type="submission" date="2018-05" db="EMBL/GenBank/DDBJ databases">
        <title>OpunRS2 (Oryza punctata Reference Sequence Version 2).</title>
        <authorList>
            <person name="Zhang J."/>
            <person name="Kudrna D."/>
            <person name="Lee S."/>
            <person name="Talag J."/>
            <person name="Welchert J."/>
            <person name="Wing R.A."/>
        </authorList>
    </citation>
    <scope>NUCLEOTIDE SEQUENCE [LARGE SCALE GENOMIC DNA]</scope>
</reference>
<dbReference type="Pfam" id="PF00931">
    <property type="entry name" value="NB-ARC"/>
    <property type="match status" value="1"/>
</dbReference>
<dbReference type="GO" id="GO:0043531">
    <property type="term" value="F:ADP binding"/>
    <property type="evidence" value="ECO:0007669"/>
    <property type="project" value="InterPro"/>
</dbReference>
<dbReference type="PRINTS" id="PR00364">
    <property type="entry name" value="DISEASERSIST"/>
</dbReference>
<proteinExistence type="predicted"/>
<dbReference type="EnsemblPlants" id="OPUNC06G18150.1">
    <property type="protein sequence ID" value="OPUNC06G18150.1"/>
    <property type="gene ID" value="OPUNC06G18150"/>
</dbReference>
<evidence type="ECO:0000313" key="2">
    <source>
        <dbReference type="EnsemblPlants" id="OPUNC06G18150.1"/>
    </source>
</evidence>
<reference evidence="2" key="1">
    <citation type="submission" date="2015-04" db="UniProtKB">
        <authorList>
            <consortium name="EnsemblPlants"/>
        </authorList>
    </citation>
    <scope>IDENTIFICATION</scope>
</reference>